<name>A0A371B5U4_9SPHN</name>
<protein>
    <submittedName>
        <fullName evidence="1">Uncharacterized protein</fullName>
    </submittedName>
</protein>
<sequence length="146" mass="17098">MAGSGCVEEACRRVGRSRQSAYDLRARPEAGPFREAWEAALEHGVKRMADAAFSRAIHGVAIPIYYKGEQVGERRHYDERLTMFMLRYYDPLRFGKWLDRQRFERAEDGAARLLAMRISVLLEAAYDWLFRKIDVRRALRQQEREG</sequence>
<gene>
    <name evidence="1" type="ORF">DXH95_13635</name>
</gene>
<comment type="caution">
    <text evidence="1">The sequence shown here is derived from an EMBL/GenBank/DDBJ whole genome shotgun (WGS) entry which is preliminary data.</text>
</comment>
<dbReference type="EMBL" id="QRGP01000002">
    <property type="protein sequence ID" value="RDV02950.1"/>
    <property type="molecule type" value="Genomic_DNA"/>
</dbReference>
<reference evidence="2" key="1">
    <citation type="submission" date="2018-08" db="EMBL/GenBank/DDBJ databases">
        <authorList>
            <person name="Kim S.-J."/>
            <person name="Jung G.-Y."/>
        </authorList>
    </citation>
    <scope>NUCLEOTIDE SEQUENCE [LARGE SCALE GENOMIC DNA]</scope>
    <source>
        <strain evidence="2">GY_G</strain>
    </source>
</reference>
<evidence type="ECO:0000313" key="2">
    <source>
        <dbReference type="Proteomes" id="UP000263833"/>
    </source>
</evidence>
<dbReference type="Proteomes" id="UP000263833">
    <property type="component" value="Unassembled WGS sequence"/>
</dbReference>
<accession>A0A371B5U4</accession>
<evidence type="ECO:0000313" key="1">
    <source>
        <dbReference type="EMBL" id="RDV02950.1"/>
    </source>
</evidence>
<dbReference type="AlphaFoldDB" id="A0A371B5U4"/>
<organism evidence="1 2">
    <name type="scientific">Sphingorhabdus pulchriflava</name>
    <dbReference type="NCBI Taxonomy" id="2292257"/>
    <lineage>
        <taxon>Bacteria</taxon>
        <taxon>Pseudomonadati</taxon>
        <taxon>Pseudomonadota</taxon>
        <taxon>Alphaproteobacteria</taxon>
        <taxon>Sphingomonadales</taxon>
        <taxon>Sphingomonadaceae</taxon>
        <taxon>Sphingorhabdus</taxon>
    </lineage>
</organism>
<proteinExistence type="predicted"/>
<keyword evidence="2" id="KW-1185">Reference proteome</keyword>